<comment type="caution">
    <text evidence="3">The sequence shown here is derived from an EMBL/GenBank/DDBJ whole genome shotgun (WGS) entry which is preliminary data.</text>
</comment>
<dbReference type="Proteomes" id="UP000823521">
    <property type="component" value="Unassembled WGS sequence"/>
</dbReference>
<reference evidence="3 4" key="1">
    <citation type="submission" date="2019-12" db="EMBL/GenBank/DDBJ databases">
        <title>Whole genome sequencing of endophytic Actinobacterium Micromonospora sp. MPMI6T.</title>
        <authorList>
            <person name="Evv R."/>
            <person name="Podile A.R."/>
        </authorList>
    </citation>
    <scope>NUCLEOTIDE SEQUENCE [LARGE SCALE GENOMIC DNA]</scope>
    <source>
        <strain evidence="3 4">MPMI6</strain>
    </source>
</reference>
<dbReference type="Pfam" id="PF03703">
    <property type="entry name" value="bPH_2"/>
    <property type="match status" value="1"/>
</dbReference>
<evidence type="ECO:0000259" key="2">
    <source>
        <dbReference type="Pfam" id="PF03703"/>
    </source>
</evidence>
<evidence type="ECO:0000313" key="4">
    <source>
        <dbReference type="Proteomes" id="UP000823521"/>
    </source>
</evidence>
<name>A0ABS3VQ37_MICEH</name>
<dbReference type="PANTHER" id="PTHR37938">
    <property type="entry name" value="BLL0215 PROTEIN"/>
    <property type="match status" value="1"/>
</dbReference>
<evidence type="ECO:0000256" key="1">
    <source>
        <dbReference type="SAM" id="Phobius"/>
    </source>
</evidence>
<evidence type="ECO:0000313" key="3">
    <source>
        <dbReference type="EMBL" id="MBO4206494.1"/>
    </source>
</evidence>
<dbReference type="InterPro" id="IPR005182">
    <property type="entry name" value="YdbS-like_PH"/>
</dbReference>
<sequence>MAFPEDVLTEDEQVVLHLHPHWKALVGPGLVLVLAVAAVVAGFVLLPDSGGGSIGLYVISALALALVLWLALRPFLVWRTTHYLFTNERVLLQHGVVSRDRRDVPLARINDYSMNQRFLERIFGCGTLTIESAGERGPAVLTDVPGISQVQTRLYELVEAHHDRHSLGDGEMREMLADLSEGKPLRDHPTTT</sequence>
<dbReference type="RefSeq" id="WP_208813397.1">
    <property type="nucleotide sequence ID" value="NZ_WVUH01000070.1"/>
</dbReference>
<keyword evidence="1" id="KW-1133">Transmembrane helix</keyword>
<dbReference type="PANTHER" id="PTHR37938:SF1">
    <property type="entry name" value="BLL0215 PROTEIN"/>
    <property type="match status" value="1"/>
</dbReference>
<keyword evidence="1" id="KW-0472">Membrane</keyword>
<feature type="transmembrane region" description="Helical" evidence="1">
    <location>
        <begin position="52"/>
        <end position="72"/>
    </location>
</feature>
<keyword evidence="4" id="KW-1185">Reference proteome</keyword>
<proteinExistence type="predicted"/>
<feature type="transmembrane region" description="Helical" evidence="1">
    <location>
        <begin position="25"/>
        <end position="46"/>
    </location>
</feature>
<keyword evidence="1" id="KW-0812">Transmembrane</keyword>
<feature type="domain" description="YdbS-like PH" evidence="2">
    <location>
        <begin position="78"/>
        <end position="145"/>
    </location>
</feature>
<organism evidence="3 4">
    <name type="scientific">Micromonospora echinofusca</name>
    <dbReference type="NCBI Taxonomy" id="47858"/>
    <lineage>
        <taxon>Bacteria</taxon>
        <taxon>Bacillati</taxon>
        <taxon>Actinomycetota</taxon>
        <taxon>Actinomycetes</taxon>
        <taxon>Micromonosporales</taxon>
        <taxon>Micromonosporaceae</taxon>
        <taxon>Micromonospora</taxon>
    </lineage>
</organism>
<dbReference type="EMBL" id="WVUH01000070">
    <property type="protein sequence ID" value="MBO4206494.1"/>
    <property type="molecule type" value="Genomic_DNA"/>
</dbReference>
<protein>
    <submittedName>
        <fullName evidence="3">PH domain-containing protein</fullName>
    </submittedName>
</protein>
<gene>
    <name evidence="3" type="ORF">GSF22_10845</name>
</gene>
<accession>A0ABS3VQ37</accession>